<comment type="subcellular location">
    <subcellularLocation>
        <location evidence="1">Secreted</location>
    </subcellularLocation>
</comment>
<dbReference type="GO" id="GO:0005615">
    <property type="term" value="C:extracellular space"/>
    <property type="evidence" value="ECO:0007669"/>
    <property type="project" value="TreeGrafter"/>
</dbReference>
<dbReference type="GO" id="GO:0016042">
    <property type="term" value="P:lipid catabolic process"/>
    <property type="evidence" value="ECO:0007669"/>
    <property type="project" value="TreeGrafter"/>
</dbReference>
<dbReference type="PRINTS" id="PR00821">
    <property type="entry name" value="TAGLIPASE"/>
</dbReference>
<keyword evidence="3" id="KW-0964">Secreted</keyword>
<comment type="similarity">
    <text evidence="2 4">Belongs to the AB hydrolase superfamily. Lipase family.</text>
</comment>
<evidence type="ECO:0000259" key="6">
    <source>
        <dbReference type="Pfam" id="PF00151"/>
    </source>
</evidence>
<dbReference type="PRINTS" id="PR00825">
    <property type="entry name" value="DOLALLERGEN"/>
</dbReference>
<evidence type="ECO:0000256" key="5">
    <source>
        <dbReference type="SAM" id="SignalP"/>
    </source>
</evidence>
<dbReference type="InterPro" id="IPR033906">
    <property type="entry name" value="Lipase_N"/>
</dbReference>
<dbReference type="SUPFAM" id="SSF53474">
    <property type="entry name" value="alpha/beta-Hydrolases"/>
    <property type="match status" value="1"/>
</dbReference>
<dbReference type="InterPro" id="IPR029058">
    <property type="entry name" value="AB_hydrolase_fold"/>
</dbReference>
<dbReference type="GO" id="GO:0016298">
    <property type="term" value="F:lipase activity"/>
    <property type="evidence" value="ECO:0007669"/>
    <property type="project" value="InterPro"/>
</dbReference>
<evidence type="ECO:0000313" key="8">
    <source>
        <dbReference type="Proteomes" id="UP001153737"/>
    </source>
</evidence>
<keyword evidence="8" id="KW-1185">Reference proteome</keyword>
<sequence>MMVLINFLVLVWVSCDIISSSAIPVPGTKLSITAGFTDNDLLNAVHDDDIKIFFFGKNSSEGVQLNITDEKAVQNTSFSTTKQTFFVTHGWNNDKTSKMPRLIRKALLENYDVNVFIVDWSSHSKSLYSQAFLVIESMGKLLASKISALQNNTGLELGKTALIGHSLGSHISGVAGSALDGKIDYILGMDPAGPLFLYDDVSNRISPASAQFVQIMHTCGSILGFSKPLGMADYYPNGGMSQHGCGLDVTGSCSHSRSYYYYVESLKSGQFVAQKCESYDDFKKDKCFGSPSIMGGYNIDRSARGSYYLETNDKAPFAKSTNKTVSKF</sequence>
<accession>A0A9N9X0W5</accession>
<dbReference type="OrthoDB" id="199913at2759"/>
<dbReference type="EMBL" id="OU896717">
    <property type="protein sequence ID" value="CAG9814834.1"/>
    <property type="molecule type" value="Genomic_DNA"/>
</dbReference>
<dbReference type="Pfam" id="PF00151">
    <property type="entry name" value="Lipase"/>
    <property type="match status" value="1"/>
</dbReference>
<organism evidence="7 8">
    <name type="scientific">Phaedon cochleariae</name>
    <name type="common">Mustard beetle</name>
    <dbReference type="NCBI Taxonomy" id="80249"/>
    <lineage>
        <taxon>Eukaryota</taxon>
        <taxon>Metazoa</taxon>
        <taxon>Ecdysozoa</taxon>
        <taxon>Arthropoda</taxon>
        <taxon>Hexapoda</taxon>
        <taxon>Insecta</taxon>
        <taxon>Pterygota</taxon>
        <taxon>Neoptera</taxon>
        <taxon>Endopterygota</taxon>
        <taxon>Coleoptera</taxon>
        <taxon>Polyphaga</taxon>
        <taxon>Cucujiformia</taxon>
        <taxon>Chrysomeloidea</taxon>
        <taxon>Chrysomelidae</taxon>
        <taxon>Chrysomelinae</taxon>
        <taxon>Chrysomelini</taxon>
        <taxon>Phaedon</taxon>
    </lineage>
</organism>
<reference evidence="7" key="2">
    <citation type="submission" date="2022-10" db="EMBL/GenBank/DDBJ databases">
        <authorList>
            <consortium name="ENA_rothamsted_submissions"/>
            <consortium name="culmorum"/>
            <person name="King R."/>
        </authorList>
    </citation>
    <scope>NUCLEOTIDE SEQUENCE</scope>
</reference>
<protein>
    <recommendedName>
        <fullName evidence="6">Lipase domain-containing protein</fullName>
    </recommendedName>
</protein>
<evidence type="ECO:0000256" key="2">
    <source>
        <dbReference type="ARBA" id="ARBA00010701"/>
    </source>
</evidence>
<dbReference type="CDD" id="cd00707">
    <property type="entry name" value="Pancreat_lipase_like"/>
    <property type="match status" value="1"/>
</dbReference>
<proteinExistence type="inferred from homology"/>
<dbReference type="InterPro" id="IPR002334">
    <property type="entry name" value="Allerg_PlipaseA1"/>
</dbReference>
<dbReference type="InterPro" id="IPR000734">
    <property type="entry name" value="TAG_lipase"/>
</dbReference>
<feature type="signal peptide" evidence="5">
    <location>
        <begin position="1"/>
        <end position="22"/>
    </location>
</feature>
<dbReference type="InterPro" id="IPR013818">
    <property type="entry name" value="Lipase"/>
</dbReference>
<feature type="chain" id="PRO_5040436618" description="Lipase domain-containing protein" evidence="5">
    <location>
        <begin position="23"/>
        <end position="328"/>
    </location>
</feature>
<gene>
    <name evidence="7" type="ORF">PHAECO_LOCUS2373</name>
</gene>
<reference evidence="7" key="1">
    <citation type="submission" date="2022-01" db="EMBL/GenBank/DDBJ databases">
        <authorList>
            <person name="King R."/>
        </authorList>
    </citation>
    <scope>NUCLEOTIDE SEQUENCE</scope>
</reference>
<dbReference type="Gene3D" id="3.40.50.1820">
    <property type="entry name" value="alpha/beta hydrolase"/>
    <property type="match status" value="1"/>
</dbReference>
<evidence type="ECO:0000256" key="3">
    <source>
        <dbReference type="ARBA" id="ARBA00022525"/>
    </source>
</evidence>
<dbReference type="AlphaFoldDB" id="A0A9N9X0W5"/>
<evidence type="ECO:0000256" key="1">
    <source>
        <dbReference type="ARBA" id="ARBA00004613"/>
    </source>
</evidence>
<dbReference type="Proteomes" id="UP001153737">
    <property type="component" value="Chromosome 11"/>
</dbReference>
<dbReference type="PANTHER" id="PTHR11610:SF190">
    <property type="entry name" value="VITELLOGENIN-3-LIKE PROTEIN"/>
    <property type="match status" value="1"/>
</dbReference>
<evidence type="ECO:0000313" key="7">
    <source>
        <dbReference type="EMBL" id="CAG9814834.1"/>
    </source>
</evidence>
<keyword evidence="5" id="KW-0732">Signal</keyword>
<evidence type="ECO:0000256" key="4">
    <source>
        <dbReference type="RuleBase" id="RU004262"/>
    </source>
</evidence>
<dbReference type="PANTHER" id="PTHR11610">
    <property type="entry name" value="LIPASE"/>
    <property type="match status" value="1"/>
</dbReference>
<feature type="domain" description="Lipase" evidence="6">
    <location>
        <begin position="45"/>
        <end position="317"/>
    </location>
</feature>
<name>A0A9N9X0W5_PHACE</name>